<dbReference type="Pfam" id="PF05930">
    <property type="entry name" value="Phage_AlpA"/>
    <property type="match status" value="1"/>
</dbReference>
<comment type="caution">
    <text evidence="2">The sequence shown here is derived from an EMBL/GenBank/DDBJ whole genome shotgun (WGS) entry which is preliminary data.</text>
</comment>
<gene>
    <name evidence="2" type="ORF">AB2B41_23045</name>
</gene>
<dbReference type="PANTHER" id="PTHR36154:SF1">
    <property type="entry name" value="DNA-BINDING TRANSCRIPTIONAL ACTIVATOR ALPA"/>
    <property type="match status" value="1"/>
</dbReference>
<feature type="compositionally biased region" description="Basic and acidic residues" evidence="1">
    <location>
        <begin position="8"/>
        <end position="18"/>
    </location>
</feature>
<dbReference type="Gene3D" id="1.10.238.160">
    <property type="match status" value="1"/>
</dbReference>
<dbReference type="EMBL" id="JBFNXX010000068">
    <property type="protein sequence ID" value="MEW9922483.1"/>
    <property type="molecule type" value="Genomic_DNA"/>
</dbReference>
<evidence type="ECO:0000256" key="1">
    <source>
        <dbReference type="SAM" id="MobiDB-lite"/>
    </source>
</evidence>
<name>A0ABV3RWS6_9RHOB</name>
<dbReference type="RefSeq" id="WP_367880171.1">
    <property type="nucleotide sequence ID" value="NZ_JBFNXX010000068.1"/>
</dbReference>
<organism evidence="2 3">
    <name type="scientific">Sulfitobacter sediminis</name>
    <dbReference type="NCBI Taxonomy" id="3234186"/>
    <lineage>
        <taxon>Bacteria</taxon>
        <taxon>Pseudomonadati</taxon>
        <taxon>Pseudomonadota</taxon>
        <taxon>Alphaproteobacteria</taxon>
        <taxon>Rhodobacterales</taxon>
        <taxon>Roseobacteraceae</taxon>
        <taxon>Sulfitobacter</taxon>
    </lineage>
</organism>
<dbReference type="Proteomes" id="UP001556098">
    <property type="component" value="Unassembled WGS sequence"/>
</dbReference>
<feature type="region of interest" description="Disordered" evidence="1">
    <location>
        <begin position="1"/>
        <end position="23"/>
    </location>
</feature>
<dbReference type="InterPro" id="IPR010260">
    <property type="entry name" value="AlpA"/>
</dbReference>
<evidence type="ECO:0000313" key="3">
    <source>
        <dbReference type="Proteomes" id="UP001556098"/>
    </source>
</evidence>
<reference evidence="2 3" key="1">
    <citation type="submission" date="2024-07" db="EMBL/GenBank/DDBJ databases">
        <title>Marimonas sp.nov., isolated from tidal-flat sediment.</title>
        <authorList>
            <person name="Jayan J.N."/>
            <person name="Lee S.S."/>
        </authorList>
    </citation>
    <scope>NUCLEOTIDE SEQUENCE [LARGE SCALE GENOMIC DNA]</scope>
    <source>
        <strain evidence="2 3">MJW-29</strain>
    </source>
</reference>
<accession>A0ABV3RWS6</accession>
<sequence length="74" mass="8552">MALSSTQTHERFQRRPMVEEMTGLSRSSIYAKMDPRNPHHDPDFPKPVRLGKRAVAWRESEILAWMNGRESTAA</sequence>
<dbReference type="PANTHER" id="PTHR36154">
    <property type="entry name" value="DNA-BINDING TRANSCRIPTIONAL ACTIVATOR ALPA"/>
    <property type="match status" value="1"/>
</dbReference>
<keyword evidence="3" id="KW-1185">Reference proteome</keyword>
<dbReference type="InterPro" id="IPR052931">
    <property type="entry name" value="Prophage_regulatory_activator"/>
</dbReference>
<proteinExistence type="predicted"/>
<protein>
    <submittedName>
        <fullName evidence="2">Helix-turn-helix transcriptional regulator</fullName>
    </submittedName>
</protein>
<evidence type="ECO:0000313" key="2">
    <source>
        <dbReference type="EMBL" id="MEW9922483.1"/>
    </source>
</evidence>